<proteinExistence type="predicted"/>
<feature type="domain" description="RNA polymerase sigma-70 ECF-like HTH" evidence="7">
    <location>
        <begin position="119"/>
        <end position="224"/>
    </location>
</feature>
<gene>
    <name evidence="8" type="ORF">AB0D95_29785</name>
</gene>
<keyword evidence="6" id="KW-0812">Transmembrane</keyword>
<feature type="region of interest" description="Disordered" evidence="5">
    <location>
        <begin position="139"/>
        <end position="194"/>
    </location>
</feature>
<feature type="region of interest" description="Disordered" evidence="5">
    <location>
        <begin position="546"/>
        <end position="620"/>
    </location>
</feature>
<feature type="region of interest" description="Disordered" evidence="5">
    <location>
        <begin position="318"/>
        <end position="337"/>
    </location>
</feature>
<keyword evidence="6" id="KW-0472">Membrane</keyword>
<evidence type="ECO:0000256" key="1">
    <source>
        <dbReference type="ARBA" id="ARBA00023015"/>
    </source>
</evidence>
<keyword evidence="6" id="KW-1133">Transmembrane helix</keyword>
<keyword evidence="3" id="KW-0238">DNA-binding</keyword>
<dbReference type="InterPro" id="IPR053812">
    <property type="entry name" value="HTH_Sigma70_ECF-like"/>
</dbReference>
<comment type="caution">
    <text evidence="8">The sequence shown here is derived from an EMBL/GenBank/DDBJ whole genome shotgun (WGS) entry which is preliminary data.</text>
</comment>
<organism evidence="8 9">
    <name type="scientific">Streptomyces chilikensis</name>
    <dbReference type="NCBI Taxonomy" id="1194079"/>
    <lineage>
        <taxon>Bacteria</taxon>
        <taxon>Bacillati</taxon>
        <taxon>Actinomycetota</taxon>
        <taxon>Actinomycetes</taxon>
        <taxon>Kitasatosporales</taxon>
        <taxon>Streptomycetaceae</taxon>
        <taxon>Streptomyces</taxon>
    </lineage>
</organism>
<name>A0ABV3EZ11_9ACTN</name>
<dbReference type="InterPro" id="IPR039425">
    <property type="entry name" value="RNA_pol_sigma-70-like"/>
</dbReference>
<feature type="region of interest" description="Disordered" evidence="5">
    <location>
        <begin position="380"/>
        <end position="415"/>
    </location>
</feature>
<feature type="region of interest" description="Disordered" evidence="5">
    <location>
        <begin position="1"/>
        <end position="68"/>
    </location>
</feature>
<evidence type="ECO:0000259" key="7">
    <source>
        <dbReference type="Pfam" id="PF07638"/>
    </source>
</evidence>
<evidence type="ECO:0000256" key="2">
    <source>
        <dbReference type="ARBA" id="ARBA00023082"/>
    </source>
</evidence>
<dbReference type="Pfam" id="PF07638">
    <property type="entry name" value="Sigma70_ECF"/>
    <property type="match status" value="1"/>
</dbReference>
<accession>A0ABV3EZ11</accession>
<dbReference type="PANTHER" id="PTHR43133:SF8">
    <property type="entry name" value="RNA POLYMERASE SIGMA FACTOR HI_1459-RELATED"/>
    <property type="match status" value="1"/>
</dbReference>
<feature type="compositionally biased region" description="Low complexity" evidence="5">
    <location>
        <begin position="29"/>
        <end position="49"/>
    </location>
</feature>
<evidence type="ECO:0000256" key="5">
    <source>
        <dbReference type="SAM" id="MobiDB-lite"/>
    </source>
</evidence>
<feature type="compositionally biased region" description="Pro residues" evidence="5">
    <location>
        <begin position="547"/>
        <end position="605"/>
    </location>
</feature>
<feature type="transmembrane region" description="Helical" evidence="6">
    <location>
        <begin position="355"/>
        <end position="375"/>
    </location>
</feature>
<keyword evidence="9" id="KW-1185">Reference proteome</keyword>
<protein>
    <submittedName>
        <fullName evidence="8">ECF-type sigma factor</fullName>
    </submittedName>
</protein>
<evidence type="ECO:0000256" key="6">
    <source>
        <dbReference type="SAM" id="Phobius"/>
    </source>
</evidence>
<evidence type="ECO:0000256" key="3">
    <source>
        <dbReference type="ARBA" id="ARBA00023125"/>
    </source>
</evidence>
<dbReference type="Proteomes" id="UP001551584">
    <property type="component" value="Unassembled WGS sequence"/>
</dbReference>
<sequence length="620" mass="63644">MSSRPEIPTRVTGAHQAHGEERERSTSSAPDARAGAPRTAAHRTAASRSEVPEACEASEAAGTSEAPRASAVCEPYLDGLYTYSLSVLCDRDAATSAVGAVLAVAGRRGSRVPGEGERRAWLYALARWACLRGLAENRRGHHRRDKAGRDGGDRRRAAPAAGTPAREPSPEERERRRAELATLAWPEAAGTTPEQREALELSVRHGLTAEEVATVLGIGPAAAQDLLASAACEVERTRAALGAAESGHCPGVILLTGQDDRWVLSEALRAELVRHVDDCPRCRRTAERAVPGRWPGTSVAPERLPVLEAPRPAVYAAARAPRGRRGGTVPRFDRRGFPLAPRDREARRRRMRGRAVVTAVVATVVAAPALAMWAAGRSAPPAAEEGFGSPGERTATAAGTGPEESGAAGDRGYANTANAVPGNGATAAAGGPDVSVEVTGAAADGSGTGAATGALRVSAVGAGDTTHVTLTAPSGPGASPVRWRMTARAPWLYLSRASGVLRPGESVTVRVHVDPLREPAGAWRAGVAVAPGGAVIVIRGTGVMPEPARPGPVRPPADPSPAPSQPEPTPPGEADPTSPPTDPSPPSPSPSDPPPSGSAPPPSGPADPSDQAPTEPRPAG</sequence>
<feature type="compositionally biased region" description="Basic and acidic residues" evidence="5">
    <location>
        <begin position="168"/>
        <end position="179"/>
    </location>
</feature>
<evidence type="ECO:0000313" key="9">
    <source>
        <dbReference type="Proteomes" id="UP001551584"/>
    </source>
</evidence>
<evidence type="ECO:0000313" key="8">
    <source>
        <dbReference type="EMBL" id="MEU9581410.1"/>
    </source>
</evidence>
<dbReference type="RefSeq" id="WP_359278011.1">
    <property type="nucleotide sequence ID" value="NZ_JBEZNA010000118.1"/>
</dbReference>
<dbReference type="PANTHER" id="PTHR43133">
    <property type="entry name" value="RNA POLYMERASE ECF-TYPE SIGMA FACTO"/>
    <property type="match status" value="1"/>
</dbReference>
<evidence type="ECO:0000256" key="4">
    <source>
        <dbReference type="ARBA" id="ARBA00023163"/>
    </source>
</evidence>
<keyword evidence="1" id="KW-0805">Transcription regulation</keyword>
<feature type="compositionally biased region" description="Basic and acidic residues" evidence="5">
    <location>
        <begin position="147"/>
        <end position="156"/>
    </location>
</feature>
<keyword evidence="4" id="KW-0804">Transcription</keyword>
<dbReference type="EMBL" id="JBEZNA010000118">
    <property type="protein sequence ID" value="MEU9581410.1"/>
    <property type="molecule type" value="Genomic_DNA"/>
</dbReference>
<keyword evidence="2" id="KW-0731">Sigma factor</keyword>
<dbReference type="Gene3D" id="1.20.140.160">
    <property type="match status" value="1"/>
</dbReference>
<reference evidence="8 9" key="1">
    <citation type="submission" date="2024-06" db="EMBL/GenBank/DDBJ databases">
        <title>The Natural Products Discovery Center: Release of the First 8490 Sequenced Strains for Exploring Actinobacteria Biosynthetic Diversity.</title>
        <authorList>
            <person name="Kalkreuter E."/>
            <person name="Kautsar S.A."/>
            <person name="Yang D."/>
            <person name="Bader C.D."/>
            <person name="Teijaro C.N."/>
            <person name="Fluegel L."/>
            <person name="Davis C.M."/>
            <person name="Simpson J.R."/>
            <person name="Lauterbach L."/>
            <person name="Steele A.D."/>
            <person name="Gui C."/>
            <person name="Meng S."/>
            <person name="Li G."/>
            <person name="Viehrig K."/>
            <person name="Ye F."/>
            <person name="Su P."/>
            <person name="Kiefer A.F."/>
            <person name="Nichols A."/>
            <person name="Cepeda A.J."/>
            <person name="Yan W."/>
            <person name="Fan B."/>
            <person name="Jiang Y."/>
            <person name="Adhikari A."/>
            <person name="Zheng C.-J."/>
            <person name="Schuster L."/>
            <person name="Cowan T.M."/>
            <person name="Smanski M.J."/>
            <person name="Chevrette M.G."/>
            <person name="De Carvalho L.P.S."/>
            <person name="Shen B."/>
        </authorList>
    </citation>
    <scope>NUCLEOTIDE SEQUENCE [LARGE SCALE GENOMIC DNA]</scope>
    <source>
        <strain evidence="8 9">NPDC048117</strain>
    </source>
</reference>